<organism evidence="1 2">
    <name type="scientific">Cellulomonas cellasea</name>
    <dbReference type="NCBI Taxonomy" id="43670"/>
    <lineage>
        <taxon>Bacteria</taxon>
        <taxon>Bacillati</taxon>
        <taxon>Actinomycetota</taxon>
        <taxon>Actinomycetes</taxon>
        <taxon>Micrococcales</taxon>
        <taxon>Cellulomonadaceae</taxon>
        <taxon>Cellulomonas</taxon>
    </lineage>
</organism>
<accession>A0A4Y3KV86</accession>
<dbReference type="InterPro" id="IPR025851">
    <property type="entry name" value="SUKH-4"/>
</dbReference>
<dbReference type="AlphaFoldDB" id="A0A4Y3KV86"/>
<dbReference type="Pfam" id="PF14435">
    <property type="entry name" value="SUKH-4"/>
    <property type="match status" value="1"/>
</dbReference>
<protein>
    <recommendedName>
        <fullName evidence="3">SUKH-4 immunity protein</fullName>
    </recommendedName>
</protein>
<dbReference type="EMBL" id="BJLR01000013">
    <property type="protein sequence ID" value="GEA87374.1"/>
    <property type="molecule type" value="Genomic_DNA"/>
</dbReference>
<reference evidence="1" key="1">
    <citation type="submission" date="2019-06" db="EMBL/GenBank/DDBJ databases">
        <title>Whole genome shotgun sequence of Cellulomonas cellasea NBRC 3753.</title>
        <authorList>
            <person name="Hosoyama A."/>
            <person name="Uohara A."/>
            <person name="Ohji S."/>
            <person name="Ichikawa N."/>
        </authorList>
    </citation>
    <scope>NUCLEOTIDE SEQUENCE [LARGE SCALE GENOMIC DNA]</scope>
    <source>
        <strain evidence="1">NBRC 3753</strain>
    </source>
</reference>
<sequence>MKRFGTRGPAPARGTVSRMFRLFLGGETQVGETQMDGNQEAASRVTRDELERQWPGPRLTTYPDPVVSALGLPPVASRVLRELGLPDGVPVLFTAASPSRAPGALPPEAAGAVLVGRVWNDEHALLVVPDERVLAWHESGELTAVNTDLERYLRFLVCVDAVQERMDAVDSGLVSRGAYEALVAEQRETMRRADPQALADGWWWPGVVDELLMI</sequence>
<keyword evidence="2" id="KW-1185">Reference proteome</keyword>
<evidence type="ECO:0000313" key="1">
    <source>
        <dbReference type="EMBL" id="GEA87374.1"/>
    </source>
</evidence>
<proteinExistence type="predicted"/>
<name>A0A4Y3KV86_9CELL</name>
<evidence type="ECO:0008006" key="3">
    <source>
        <dbReference type="Google" id="ProtNLM"/>
    </source>
</evidence>
<comment type="caution">
    <text evidence="1">The sequence shown here is derived from an EMBL/GenBank/DDBJ whole genome shotgun (WGS) entry which is preliminary data.</text>
</comment>
<dbReference type="Proteomes" id="UP000317046">
    <property type="component" value="Unassembled WGS sequence"/>
</dbReference>
<gene>
    <name evidence="1" type="ORF">CCE01nite_13230</name>
</gene>
<evidence type="ECO:0000313" key="2">
    <source>
        <dbReference type="Proteomes" id="UP000317046"/>
    </source>
</evidence>